<dbReference type="EMBL" id="CP011310">
    <property type="protein sequence ID" value="AKQ41346.1"/>
    <property type="molecule type" value="Genomic_DNA"/>
</dbReference>
<dbReference type="AlphaFoldDB" id="A0A0H4VET2"/>
<dbReference type="KEGG" id="ery:CP97_03790"/>
<dbReference type="PROSITE" id="PS00160">
    <property type="entry name" value="ALDOLASE_KDPG_KHG_2"/>
    <property type="match status" value="1"/>
</dbReference>
<evidence type="ECO:0000256" key="1">
    <source>
        <dbReference type="ARBA" id="ARBA00004761"/>
    </source>
</evidence>
<dbReference type="NCBIfam" id="TIGR01182">
    <property type="entry name" value="eda"/>
    <property type="match status" value="1"/>
</dbReference>
<evidence type="ECO:0000256" key="2">
    <source>
        <dbReference type="ARBA" id="ARBA00006906"/>
    </source>
</evidence>
<dbReference type="InterPro" id="IPR031338">
    <property type="entry name" value="KDPG/KHG_AS_2"/>
</dbReference>
<keyword evidence="7" id="KW-1185">Reference proteome</keyword>
<reference evidence="6 7" key="1">
    <citation type="journal article" date="2015" name="Int. J. Syst. Evol. Microbiol.">
        <title>Erythrobacter atlanticus sp. nov., a bacterium from ocean sediment able to degrade polycyclic aromatic hydrocarbons.</title>
        <authorList>
            <person name="Zhuang L."/>
            <person name="Liu Y."/>
            <person name="Wang L."/>
            <person name="Wang W."/>
            <person name="Shao Z."/>
        </authorList>
    </citation>
    <scope>NUCLEOTIDE SEQUENCE [LARGE SCALE GENOMIC DNA]</scope>
    <source>
        <strain evidence="7">s21-N3</strain>
    </source>
</reference>
<name>A0A0H4VET2_9SPHN</name>
<comment type="subunit">
    <text evidence="3">Homotrimer.</text>
</comment>
<dbReference type="GO" id="GO:0016829">
    <property type="term" value="F:lyase activity"/>
    <property type="evidence" value="ECO:0007669"/>
    <property type="project" value="UniProtKB-KW"/>
</dbReference>
<dbReference type="SUPFAM" id="SSF51569">
    <property type="entry name" value="Aldolase"/>
    <property type="match status" value="1"/>
</dbReference>
<organism evidence="6 7">
    <name type="scientific">Aurantiacibacter atlanticus</name>
    <dbReference type="NCBI Taxonomy" id="1648404"/>
    <lineage>
        <taxon>Bacteria</taxon>
        <taxon>Pseudomonadati</taxon>
        <taxon>Pseudomonadota</taxon>
        <taxon>Alphaproteobacteria</taxon>
        <taxon>Sphingomonadales</taxon>
        <taxon>Erythrobacteraceae</taxon>
        <taxon>Aurantiacibacter</taxon>
    </lineage>
</organism>
<dbReference type="PATRIC" id="fig|1648404.4.peg.798"/>
<protein>
    <recommendedName>
        <fullName evidence="8">2-dehydro-3-deoxyphosphogluconate aldolase</fullName>
    </recommendedName>
</protein>
<dbReference type="OrthoDB" id="9805177at2"/>
<evidence type="ECO:0000313" key="6">
    <source>
        <dbReference type="EMBL" id="AKQ41346.1"/>
    </source>
</evidence>
<dbReference type="PANTHER" id="PTHR30246:SF1">
    <property type="entry name" value="2-DEHYDRO-3-DEOXY-6-PHOSPHOGALACTONATE ALDOLASE-RELATED"/>
    <property type="match status" value="1"/>
</dbReference>
<evidence type="ECO:0000313" key="7">
    <source>
        <dbReference type="Proteomes" id="UP000059113"/>
    </source>
</evidence>
<dbReference type="InterPro" id="IPR013785">
    <property type="entry name" value="Aldolase_TIM"/>
</dbReference>
<evidence type="ECO:0000256" key="5">
    <source>
        <dbReference type="ARBA" id="ARBA00023277"/>
    </source>
</evidence>
<evidence type="ECO:0000256" key="3">
    <source>
        <dbReference type="ARBA" id="ARBA00011233"/>
    </source>
</evidence>
<evidence type="ECO:0000256" key="4">
    <source>
        <dbReference type="ARBA" id="ARBA00023239"/>
    </source>
</evidence>
<comment type="pathway">
    <text evidence="1">Carbohydrate acid metabolism.</text>
</comment>
<reference evidence="7" key="2">
    <citation type="submission" date="2015-04" db="EMBL/GenBank/DDBJ databases">
        <title>The complete genome sequence of Erythrobacter sp. s21-N3.</title>
        <authorList>
            <person name="Zhuang L."/>
            <person name="Liu Y."/>
            <person name="Shao Z."/>
        </authorList>
    </citation>
    <scope>NUCLEOTIDE SEQUENCE [LARGE SCALE GENOMIC DNA]</scope>
    <source>
        <strain evidence="7">s21-N3</strain>
    </source>
</reference>
<proteinExistence type="inferred from homology"/>
<dbReference type="Proteomes" id="UP000059113">
    <property type="component" value="Chromosome"/>
</dbReference>
<sequence length="215" mass="22356">MAIQQKIEARLAQAPVVPLIQADDPDVAVKTAEALKAGGLSVLECVLRTDSAVECMAQIVRSVDDVIVGAGTVLTVDQASAVLGKGAQFIVSPGLVDDVAQLCIDRKVPFYGGTMTAGEVQRAHCLGLETVKFFPASLAGGTPMLKALGSVFRKMHFMPTGGISAANLSEYLALPQVIACGGSWLTPADAIAAGDYSSITRLAQEAVEIATRSRK</sequence>
<keyword evidence="5" id="KW-0119">Carbohydrate metabolism</keyword>
<dbReference type="CDD" id="cd00452">
    <property type="entry name" value="KDPG_aldolase"/>
    <property type="match status" value="1"/>
</dbReference>
<dbReference type="RefSeq" id="WP_048884854.1">
    <property type="nucleotide sequence ID" value="NZ_CP011310.1"/>
</dbReference>
<dbReference type="Gene3D" id="3.20.20.70">
    <property type="entry name" value="Aldolase class I"/>
    <property type="match status" value="1"/>
</dbReference>
<dbReference type="Pfam" id="PF01081">
    <property type="entry name" value="Aldolase"/>
    <property type="match status" value="1"/>
</dbReference>
<dbReference type="PANTHER" id="PTHR30246">
    <property type="entry name" value="2-KETO-3-DEOXY-6-PHOSPHOGLUCONATE ALDOLASE"/>
    <property type="match status" value="1"/>
</dbReference>
<evidence type="ECO:0008006" key="8">
    <source>
        <dbReference type="Google" id="ProtNLM"/>
    </source>
</evidence>
<dbReference type="InterPro" id="IPR000887">
    <property type="entry name" value="Aldlse_KDPG_KHG"/>
</dbReference>
<gene>
    <name evidence="6" type="ORF">CP97_03790</name>
</gene>
<accession>A0A0H4VET2</accession>
<comment type="similarity">
    <text evidence="2">Belongs to the KHG/KDPG aldolase family.</text>
</comment>
<keyword evidence="4" id="KW-0456">Lyase</keyword>
<dbReference type="STRING" id="1648404.CP97_03790"/>